<dbReference type="RefSeq" id="WP_135069250.1">
    <property type="nucleotide sequence ID" value="NZ_CP038266.1"/>
</dbReference>
<dbReference type="InterPro" id="IPR032816">
    <property type="entry name" value="VTT_dom"/>
</dbReference>
<dbReference type="Proteomes" id="UP000295748">
    <property type="component" value="Chromosome"/>
</dbReference>
<feature type="domain" description="VTT" evidence="8">
    <location>
        <begin position="40"/>
        <end position="163"/>
    </location>
</feature>
<keyword evidence="3 7" id="KW-1003">Cell membrane</keyword>
<evidence type="ECO:0000256" key="2">
    <source>
        <dbReference type="ARBA" id="ARBA00010792"/>
    </source>
</evidence>
<keyword evidence="10" id="KW-1185">Reference proteome</keyword>
<proteinExistence type="inferred from homology"/>
<accession>A0ABX5SXU5</accession>
<evidence type="ECO:0000313" key="9">
    <source>
        <dbReference type="EMBL" id="QBR90051.1"/>
    </source>
</evidence>
<reference evidence="9 10" key="1">
    <citation type="submission" date="2019-03" db="EMBL/GenBank/DDBJ databases">
        <authorList>
            <person name="Dong K."/>
        </authorList>
    </citation>
    <scope>NUCLEOTIDE SEQUENCE [LARGE SCALE GENOMIC DNA]</scope>
    <source>
        <strain evidence="10">dk512</strain>
    </source>
</reference>
<dbReference type="PANTHER" id="PTHR30353">
    <property type="entry name" value="INNER MEMBRANE PROTEIN DEDA-RELATED"/>
    <property type="match status" value="1"/>
</dbReference>
<protein>
    <submittedName>
        <fullName evidence="9">DedA family protein</fullName>
    </submittedName>
</protein>
<organism evidence="9 10">
    <name type="scientific">Microbacterium wangchenii</name>
    <dbReference type="NCBI Taxonomy" id="2541726"/>
    <lineage>
        <taxon>Bacteria</taxon>
        <taxon>Bacillati</taxon>
        <taxon>Actinomycetota</taxon>
        <taxon>Actinomycetes</taxon>
        <taxon>Micrococcales</taxon>
        <taxon>Microbacteriaceae</taxon>
        <taxon>Microbacterium</taxon>
    </lineage>
</organism>
<evidence type="ECO:0000256" key="5">
    <source>
        <dbReference type="ARBA" id="ARBA00022989"/>
    </source>
</evidence>
<feature type="transmembrane region" description="Helical" evidence="7">
    <location>
        <begin position="176"/>
        <end position="194"/>
    </location>
</feature>
<dbReference type="PANTHER" id="PTHR30353:SF15">
    <property type="entry name" value="INNER MEMBRANE PROTEIN YABI"/>
    <property type="match status" value="1"/>
</dbReference>
<name>A0ABX5SXU5_9MICO</name>
<keyword evidence="5 7" id="KW-1133">Transmembrane helix</keyword>
<gene>
    <name evidence="9" type="ORF">E4K62_15985</name>
</gene>
<evidence type="ECO:0000256" key="4">
    <source>
        <dbReference type="ARBA" id="ARBA00022692"/>
    </source>
</evidence>
<comment type="similarity">
    <text evidence="2 7">Belongs to the DedA family.</text>
</comment>
<evidence type="ECO:0000256" key="7">
    <source>
        <dbReference type="RuleBase" id="RU367016"/>
    </source>
</evidence>
<feature type="transmembrane region" description="Helical" evidence="7">
    <location>
        <begin position="59"/>
        <end position="80"/>
    </location>
</feature>
<evidence type="ECO:0000256" key="6">
    <source>
        <dbReference type="ARBA" id="ARBA00023136"/>
    </source>
</evidence>
<dbReference type="InterPro" id="IPR032818">
    <property type="entry name" value="DedA-like"/>
</dbReference>
<evidence type="ECO:0000259" key="8">
    <source>
        <dbReference type="Pfam" id="PF09335"/>
    </source>
</evidence>
<evidence type="ECO:0000256" key="3">
    <source>
        <dbReference type="ARBA" id="ARBA00022475"/>
    </source>
</evidence>
<keyword evidence="4 7" id="KW-0812">Transmembrane</keyword>
<comment type="subcellular location">
    <subcellularLocation>
        <location evidence="1 7">Cell membrane</location>
        <topology evidence="1 7">Multi-pass membrane protein</topology>
    </subcellularLocation>
</comment>
<evidence type="ECO:0000256" key="1">
    <source>
        <dbReference type="ARBA" id="ARBA00004651"/>
    </source>
</evidence>
<evidence type="ECO:0000313" key="10">
    <source>
        <dbReference type="Proteomes" id="UP000295748"/>
    </source>
</evidence>
<dbReference type="EMBL" id="CP038266">
    <property type="protein sequence ID" value="QBR90051.1"/>
    <property type="molecule type" value="Genomic_DNA"/>
</dbReference>
<dbReference type="Pfam" id="PF09335">
    <property type="entry name" value="VTT_dom"/>
    <property type="match status" value="1"/>
</dbReference>
<feature type="transmembrane region" description="Helical" evidence="7">
    <location>
        <begin position="143"/>
        <end position="170"/>
    </location>
</feature>
<feature type="transmembrane region" description="Helical" evidence="7">
    <location>
        <begin position="18"/>
        <end position="39"/>
    </location>
</feature>
<sequence length="203" mass="21481">MIDLIWTLLDRAGEHATLVLVCIFLFAAIDAALGVGAILPGETGIVLAAMALADSPLHVALAVVAAATGAFLGDHIGFAVGRKLGPRLGETRLINRLGQDRWMTARDFVARQFWVVIVARLMPGIRTLVAAAAGASTIRYRRFAAICAVAAVIWATLWVIGGATIGPVLLQIVDRYTIPSLLVAGAAVLAAIIVQRRRARVRS</sequence>
<keyword evidence="6 7" id="KW-0472">Membrane</keyword>